<evidence type="ECO:0000256" key="2">
    <source>
        <dbReference type="ARBA" id="ARBA00022490"/>
    </source>
</evidence>
<evidence type="ECO:0000256" key="6">
    <source>
        <dbReference type="ARBA" id="ARBA00023212"/>
    </source>
</evidence>
<dbReference type="InterPro" id="IPR027640">
    <property type="entry name" value="Kinesin-like_fam"/>
</dbReference>
<accession>A0A653CPS1</accession>
<dbReference type="InterPro" id="IPR027417">
    <property type="entry name" value="P-loop_NTPase"/>
</dbReference>
<proteinExistence type="inferred from homology"/>
<dbReference type="GO" id="GO:0008017">
    <property type="term" value="F:microtubule binding"/>
    <property type="evidence" value="ECO:0007669"/>
    <property type="project" value="InterPro"/>
</dbReference>
<reference evidence="11 12" key="1">
    <citation type="submission" date="2019-01" db="EMBL/GenBank/DDBJ databases">
        <authorList>
            <person name="Sayadi A."/>
        </authorList>
    </citation>
    <scope>NUCLEOTIDE SEQUENCE [LARGE SCALE GENOMIC DNA]</scope>
</reference>
<dbReference type="Proteomes" id="UP000410492">
    <property type="component" value="Unassembled WGS sequence"/>
</dbReference>
<keyword evidence="12" id="KW-1185">Reference proteome</keyword>
<dbReference type="GO" id="GO:0051231">
    <property type="term" value="P:spindle elongation"/>
    <property type="evidence" value="ECO:0007669"/>
    <property type="project" value="TreeGrafter"/>
</dbReference>
<dbReference type="GO" id="GO:0005875">
    <property type="term" value="C:microtubule associated complex"/>
    <property type="evidence" value="ECO:0007669"/>
    <property type="project" value="TreeGrafter"/>
</dbReference>
<feature type="region of interest" description="Disordered" evidence="9">
    <location>
        <begin position="346"/>
        <end position="370"/>
    </location>
</feature>
<feature type="domain" description="Kinesin motor" evidence="10">
    <location>
        <begin position="1"/>
        <end position="28"/>
    </location>
</feature>
<evidence type="ECO:0000256" key="8">
    <source>
        <dbReference type="SAM" id="Coils"/>
    </source>
</evidence>
<evidence type="ECO:0000259" key="10">
    <source>
        <dbReference type="PROSITE" id="PS50067"/>
    </source>
</evidence>
<dbReference type="InterPro" id="IPR001752">
    <property type="entry name" value="Kinesin_motor_dom"/>
</dbReference>
<keyword evidence="5 8" id="KW-0175">Coiled coil</keyword>
<dbReference type="OrthoDB" id="3176171at2759"/>
<evidence type="ECO:0000256" key="7">
    <source>
        <dbReference type="PROSITE-ProRule" id="PRU00283"/>
    </source>
</evidence>
<comment type="subcellular location">
    <subcellularLocation>
        <location evidence="1">Cytoplasm</location>
        <location evidence="1">Cytoskeleton</location>
    </subcellularLocation>
</comment>
<organism evidence="11 12">
    <name type="scientific">Callosobruchus maculatus</name>
    <name type="common">Southern cowpea weevil</name>
    <name type="synonym">Pulse bruchid</name>
    <dbReference type="NCBI Taxonomy" id="64391"/>
    <lineage>
        <taxon>Eukaryota</taxon>
        <taxon>Metazoa</taxon>
        <taxon>Ecdysozoa</taxon>
        <taxon>Arthropoda</taxon>
        <taxon>Hexapoda</taxon>
        <taxon>Insecta</taxon>
        <taxon>Pterygota</taxon>
        <taxon>Neoptera</taxon>
        <taxon>Endopterygota</taxon>
        <taxon>Coleoptera</taxon>
        <taxon>Polyphaga</taxon>
        <taxon>Cucujiformia</taxon>
        <taxon>Chrysomeloidea</taxon>
        <taxon>Chrysomelidae</taxon>
        <taxon>Bruchinae</taxon>
        <taxon>Bruchini</taxon>
        <taxon>Callosobruchus</taxon>
    </lineage>
</organism>
<keyword evidence="6" id="KW-0206">Cytoskeleton</keyword>
<evidence type="ECO:0000256" key="1">
    <source>
        <dbReference type="ARBA" id="ARBA00004245"/>
    </source>
</evidence>
<dbReference type="GO" id="GO:0005524">
    <property type="term" value="F:ATP binding"/>
    <property type="evidence" value="ECO:0007669"/>
    <property type="project" value="UniProtKB-KW"/>
</dbReference>
<evidence type="ECO:0000256" key="4">
    <source>
        <dbReference type="ARBA" id="ARBA00022840"/>
    </source>
</evidence>
<evidence type="ECO:0000256" key="9">
    <source>
        <dbReference type="SAM" id="MobiDB-lite"/>
    </source>
</evidence>
<gene>
    <name evidence="11" type="ORF">CALMAC_LOCUS10858</name>
</gene>
<keyword evidence="4" id="KW-0067">ATP-binding</keyword>
<dbReference type="SUPFAM" id="SSF52540">
    <property type="entry name" value="P-loop containing nucleoside triphosphate hydrolases"/>
    <property type="match status" value="1"/>
</dbReference>
<dbReference type="PANTHER" id="PTHR47969">
    <property type="entry name" value="CHROMOSOME-ASSOCIATED KINESIN KIF4A-RELATED"/>
    <property type="match status" value="1"/>
</dbReference>
<dbReference type="Gene3D" id="3.40.850.10">
    <property type="entry name" value="Kinesin motor domain"/>
    <property type="match status" value="1"/>
</dbReference>
<keyword evidence="2" id="KW-0963">Cytoplasm</keyword>
<evidence type="ECO:0000313" key="11">
    <source>
        <dbReference type="EMBL" id="VEN49920.1"/>
    </source>
</evidence>
<name>A0A653CPS1_CALMS</name>
<protein>
    <recommendedName>
        <fullName evidence="10">Kinesin motor domain-containing protein</fullName>
    </recommendedName>
</protein>
<dbReference type="PANTHER" id="PTHR47969:SF15">
    <property type="entry name" value="CHROMOSOME-ASSOCIATED KINESIN KIF4A-RELATED"/>
    <property type="match status" value="1"/>
</dbReference>
<feature type="region of interest" description="Disordered" evidence="9">
    <location>
        <begin position="406"/>
        <end position="457"/>
    </location>
</feature>
<evidence type="ECO:0000313" key="12">
    <source>
        <dbReference type="Proteomes" id="UP000410492"/>
    </source>
</evidence>
<dbReference type="GO" id="GO:0007018">
    <property type="term" value="P:microtubule-based movement"/>
    <property type="evidence" value="ECO:0007669"/>
    <property type="project" value="InterPro"/>
</dbReference>
<dbReference type="GO" id="GO:0003777">
    <property type="term" value="F:microtubule motor activity"/>
    <property type="evidence" value="ECO:0007669"/>
    <property type="project" value="InterPro"/>
</dbReference>
<feature type="coiled-coil region" evidence="8">
    <location>
        <begin position="43"/>
        <end position="94"/>
    </location>
</feature>
<comment type="similarity">
    <text evidence="7">Belongs to the TRAFAC class myosin-kinesin ATPase superfamily. Kinesin family.</text>
</comment>
<sequence length="457" mass="52785">MIANVSPSSLSYEDTYNTLKYASRAKKIKTTVKRNVVNVELHISQYVKIVDQLKEENEQLKKQLQEERDQKQAYIDLQKENEALKQELESIRDVKPTFRTNVVVEMPNIQPVRPEVVETRIKVEDNACDSSTDVVDKLTELVDEKKKVLSRHFQLLRQEVGLVARRVLKEELDNRLSDIMTDTNDKEELRSKLNKTIDRFKRQEDAYKDDIDHLAVIMSDIDDKFDRLLETYPHARNLIEHRKRDLELVEMEHKLELQKETAQVAMRDHVEHLSMLEKMACVLKSYYMQLKGHGLLSMNAIKEYEDILATFKGRKNLKWEHNLDSGVSSSTSIDMAENTVKVAGSKRKIQEEEDDQPIHSSPPLERTFTLPVTSPIPKPLNEAKLHLNAQQIIAKVCGKQMVQKLQRKENMPAPRKVHVVRARSAARTDVKAKVDSGLKGKMRSPGARFHRQASSPR</sequence>
<dbReference type="InterPro" id="IPR036961">
    <property type="entry name" value="Kinesin_motor_dom_sf"/>
</dbReference>
<dbReference type="GO" id="GO:0007052">
    <property type="term" value="P:mitotic spindle organization"/>
    <property type="evidence" value="ECO:0007669"/>
    <property type="project" value="TreeGrafter"/>
</dbReference>
<evidence type="ECO:0000256" key="5">
    <source>
        <dbReference type="ARBA" id="ARBA00023054"/>
    </source>
</evidence>
<feature type="compositionally biased region" description="Basic and acidic residues" evidence="9">
    <location>
        <begin position="426"/>
        <end position="438"/>
    </location>
</feature>
<evidence type="ECO:0000256" key="3">
    <source>
        <dbReference type="ARBA" id="ARBA00022741"/>
    </source>
</evidence>
<dbReference type="EMBL" id="CAACVG010008458">
    <property type="protein sequence ID" value="VEN49920.1"/>
    <property type="molecule type" value="Genomic_DNA"/>
</dbReference>
<keyword evidence="3" id="KW-0547">Nucleotide-binding</keyword>
<comment type="caution">
    <text evidence="7">Lacks conserved residue(s) required for the propagation of feature annotation.</text>
</comment>
<dbReference type="PROSITE" id="PS50067">
    <property type="entry name" value="KINESIN_MOTOR_2"/>
    <property type="match status" value="1"/>
</dbReference>
<dbReference type="AlphaFoldDB" id="A0A653CPS1"/>